<dbReference type="Pfam" id="PF22435">
    <property type="entry name" value="MRM3-like_sub_bind"/>
    <property type="match status" value="1"/>
</dbReference>
<dbReference type="PANTHER" id="PTHR43191">
    <property type="entry name" value="RRNA METHYLTRANSFERASE 3"/>
    <property type="match status" value="1"/>
</dbReference>
<dbReference type="CDD" id="cd18095">
    <property type="entry name" value="SpoU-like_rRNA-MTase"/>
    <property type="match status" value="1"/>
</dbReference>
<reference evidence="6" key="1">
    <citation type="journal article" date="2019" name="Int. J. Syst. Evol. Microbiol.">
        <title>The Global Catalogue of Microorganisms (GCM) 10K type strain sequencing project: providing services to taxonomists for standard genome sequencing and annotation.</title>
        <authorList>
            <consortium name="The Broad Institute Genomics Platform"/>
            <consortium name="The Broad Institute Genome Sequencing Center for Infectious Disease"/>
            <person name="Wu L."/>
            <person name="Ma J."/>
        </authorList>
    </citation>
    <scope>NUCLEOTIDE SEQUENCE [LARGE SCALE GENOMIC DNA]</scope>
    <source>
        <strain evidence="6">SHR3</strain>
    </source>
</reference>
<evidence type="ECO:0000256" key="3">
    <source>
        <dbReference type="ARBA" id="ARBA00022679"/>
    </source>
</evidence>
<comment type="caution">
    <text evidence="5">The sequence shown here is derived from an EMBL/GenBank/DDBJ whole genome shotgun (WGS) entry which is preliminary data.</text>
</comment>
<protein>
    <submittedName>
        <fullName evidence="5">TrmH family RNA methyltransferase</fullName>
    </submittedName>
</protein>
<dbReference type="Gene3D" id="3.30.1330.30">
    <property type="match status" value="1"/>
</dbReference>
<dbReference type="Pfam" id="PF00588">
    <property type="entry name" value="SpoU_methylase"/>
    <property type="match status" value="1"/>
</dbReference>
<dbReference type="SMART" id="SM00967">
    <property type="entry name" value="SpoU_sub_bind"/>
    <property type="match status" value="1"/>
</dbReference>
<evidence type="ECO:0000256" key="2">
    <source>
        <dbReference type="ARBA" id="ARBA00022603"/>
    </source>
</evidence>
<keyword evidence="6" id="KW-1185">Reference proteome</keyword>
<dbReference type="InterPro" id="IPR029026">
    <property type="entry name" value="tRNA_m1G_MTases_N"/>
</dbReference>
<sequence>MRPIRSRDNALVKHLHALATSARERRKTGETVLDGPHLIAAALDHAFPLKRLVVAETALQRGEVAALLARAPAEIERICLDDALSSHVSPVDTPSGIVALIDTPRPPDGAGHAEFSGDVVVLDGVQDPGNLGTILRTAAAAGVADALLTEGCAQAWSPRVLRAGMGAHFVLRIREQADALALLAGFPGPRLATALAPGARSLYELDLAPAAAWMFGAEGQGLSPALLSAADGLVTIPMGEGVESLNVGAAAAICLFEQRRQRLARTAAGR</sequence>
<dbReference type="GO" id="GO:0032259">
    <property type="term" value="P:methylation"/>
    <property type="evidence" value="ECO:0007669"/>
    <property type="project" value="UniProtKB-KW"/>
</dbReference>
<dbReference type="RefSeq" id="WP_096447351.1">
    <property type="nucleotide sequence ID" value="NZ_JBHSOG010000051.1"/>
</dbReference>
<feature type="domain" description="RNA 2-O ribose methyltransferase substrate binding" evidence="4">
    <location>
        <begin position="32"/>
        <end position="107"/>
    </location>
</feature>
<dbReference type="InterPro" id="IPR001537">
    <property type="entry name" value="SpoU_MeTrfase"/>
</dbReference>
<dbReference type="EMBL" id="JBHSOG010000051">
    <property type="protein sequence ID" value="MFC5770583.1"/>
    <property type="molecule type" value="Genomic_DNA"/>
</dbReference>
<organism evidence="5 6">
    <name type="scientific">Thauera sinica</name>
    <dbReference type="NCBI Taxonomy" id="2665146"/>
    <lineage>
        <taxon>Bacteria</taxon>
        <taxon>Pseudomonadati</taxon>
        <taxon>Pseudomonadota</taxon>
        <taxon>Betaproteobacteria</taxon>
        <taxon>Rhodocyclales</taxon>
        <taxon>Zoogloeaceae</taxon>
        <taxon>Thauera</taxon>
    </lineage>
</organism>
<dbReference type="InterPro" id="IPR051259">
    <property type="entry name" value="rRNA_Methyltransferase"/>
</dbReference>
<gene>
    <name evidence="5" type="ORF">ACFPTN_14475</name>
</gene>
<accession>A0ABW1AUA1</accession>
<evidence type="ECO:0000313" key="5">
    <source>
        <dbReference type="EMBL" id="MFC5770583.1"/>
    </source>
</evidence>
<dbReference type="Gene3D" id="3.40.1280.10">
    <property type="match status" value="1"/>
</dbReference>
<name>A0ABW1AUA1_9RHOO</name>
<keyword evidence="2 5" id="KW-0489">Methyltransferase</keyword>
<proteinExistence type="inferred from homology"/>
<dbReference type="PANTHER" id="PTHR43191:SF2">
    <property type="entry name" value="RRNA METHYLTRANSFERASE 3, MITOCHONDRIAL"/>
    <property type="match status" value="1"/>
</dbReference>
<evidence type="ECO:0000313" key="6">
    <source>
        <dbReference type="Proteomes" id="UP001595974"/>
    </source>
</evidence>
<dbReference type="InterPro" id="IPR029064">
    <property type="entry name" value="Ribosomal_eL30-like_sf"/>
</dbReference>
<dbReference type="InterPro" id="IPR053888">
    <property type="entry name" value="MRM3-like_sub_bind"/>
</dbReference>
<dbReference type="Proteomes" id="UP001595974">
    <property type="component" value="Unassembled WGS sequence"/>
</dbReference>
<dbReference type="InterPro" id="IPR013123">
    <property type="entry name" value="SpoU_subst-bd"/>
</dbReference>
<dbReference type="SUPFAM" id="SSF55315">
    <property type="entry name" value="L30e-like"/>
    <property type="match status" value="1"/>
</dbReference>
<evidence type="ECO:0000256" key="1">
    <source>
        <dbReference type="ARBA" id="ARBA00007228"/>
    </source>
</evidence>
<dbReference type="GO" id="GO:0008168">
    <property type="term" value="F:methyltransferase activity"/>
    <property type="evidence" value="ECO:0007669"/>
    <property type="project" value="UniProtKB-KW"/>
</dbReference>
<dbReference type="SUPFAM" id="SSF75217">
    <property type="entry name" value="alpha/beta knot"/>
    <property type="match status" value="1"/>
</dbReference>
<comment type="similarity">
    <text evidence="1">Belongs to the class IV-like SAM-binding methyltransferase superfamily. RNA methyltransferase TrmH family.</text>
</comment>
<dbReference type="InterPro" id="IPR029028">
    <property type="entry name" value="Alpha/beta_knot_MTases"/>
</dbReference>
<keyword evidence="3" id="KW-0808">Transferase</keyword>
<evidence type="ECO:0000259" key="4">
    <source>
        <dbReference type="SMART" id="SM00967"/>
    </source>
</evidence>